<evidence type="ECO:0000259" key="3">
    <source>
        <dbReference type="Pfam" id="PF13649"/>
    </source>
</evidence>
<dbReference type="RefSeq" id="WP_057853315.1">
    <property type="nucleotide sequence ID" value="NZ_LLXX01000153.1"/>
</dbReference>
<dbReference type="GO" id="GO:0008168">
    <property type="term" value="F:methyltransferase activity"/>
    <property type="evidence" value="ECO:0007669"/>
    <property type="project" value="UniProtKB-KW"/>
</dbReference>
<keyword evidence="5" id="KW-1185">Reference proteome</keyword>
<evidence type="ECO:0000313" key="4">
    <source>
        <dbReference type="EMBL" id="KRR02185.1"/>
    </source>
</evidence>
<reference evidence="4 5" key="1">
    <citation type="submission" date="2014-03" db="EMBL/GenBank/DDBJ databases">
        <title>Bradyrhizobium valentinum sp. nov., isolated from effective nodules of Lupinus mariae-josephae, a lupine endemic of basic-lime soils in Eastern Spain.</title>
        <authorList>
            <person name="Duran D."/>
            <person name="Rey L."/>
            <person name="Navarro A."/>
            <person name="Busquets A."/>
            <person name="Imperial J."/>
            <person name="Ruiz-Argueso T."/>
        </authorList>
    </citation>
    <scope>NUCLEOTIDE SEQUENCE [LARGE SCALE GENOMIC DNA]</scope>
    <source>
        <strain evidence="4 5">LmjM3</strain>
    </source>
</reference>
<keyword evidence="1 4" id="KW-0489">Methyltransferase</keyword>
<dbReference type="PANTHER" id="PTHR43861">
    <property type="entry name" value="TRANS-ACONITATE 2-METHYLTRANSFERASE-RELATED"/>
    <property type="match status" value="1"/>
</dbReference>
<dbReference type="CDD" id="cd02440">
    <property type="entry name" value="AdoMet_MTases"/>
    <property type="match status" value="1"/>
</dbReference>
<keyword evidence="2 4" id="KW-0808">Transferase</keyword>
<dbReference type="PANTHER" id="PTHR43861:SF1">
    <property type="entry name" value="TRANS-ACONITATE 2-METHYLTRANSFERASE"/>
    <property type="match status" value="1"/>
</dbReference>
<sequence>MSKNNAGQFNELATLYEDTAHWPFRKEIEIPSVLQAIGDVEGLSVLDFGCGTGMYSRWLKQRGAGRVVGYDPTKGMLNYARRRAEKESPGISFVTRLSPDLIGQFDLVLAVHVLQYASSGPELQDMCADMVGLLRPGGRLLTLPIHPSYDSRRSYYERYGLRLSADDLQKPYVDGGGVRIRLCKNGKQGSVFASYWSAASLERALGQGGLRSLKWRELDAPECAALGQAPKELHAYLQKPHSIIIEGVRARDPQ</sequence>
<dbReference type="OrthoDB" id="9811589at2"/>
<dbReference type="SUPFAM" id="SSF53335">
    <property type="entry name" value="S-adenosyl-L-methionine-dependent methyltransferases"/>
    <property type="match status" value="1"/>
</dbReference>
<accession>A0A0R3LTQ3</accession>
<dbReference type="InterPro" id="IPR041698">
    <property type="entry name" value="Methyltransf_25"/>
</dbReference>
<proteinExistence type="predicted"/>
<dbReference type="GO" id="GO:0032259">
    <property type="term" value="P:methylation"/>
    <property type="evidence" value="ECO:0007669"/>
    <property type="project" value="UniProtKB-KW"/>
</dbReference>
<gene>
    <name evidence="4" type="ORF">CP49_05320</name>
</gene>
<name>A0A0R3LTQ3_9BRAD</name>
<evidence type="ECO:0000256" key="2">
    <source>
        <dbReference type="ARBA" id="ARBA00022679"/>
    </source>
</evidence>
<dbReference type="Proteomes" id="UP000051913">
    <property type="component" value="Unassembled WGS sequence"/>
</dbReference>
<dbReference type="AlphaFoldDB" id="A0A0R3LTQ3"/>
<dbReference type="EMBL" id="LLXX01000153">
    <property type="protein sequence ID" value="KRR02185.1"/>
    <property type="molecule type" value="Genomic_DNA"/>
</dbReference>
<dbReference type="STRING" id="1518501.CQ10_40410"/>
<dbReference type="Gene3D" id="3.40.50.150">
    <property type="entry name" value="Vaccinia Virus protein VP39"/>
    <property type="match status" value="1"/>
</dbReference>
<evidence type="ECO:0000256" key="1">
    <source>
        <dbReference type="ARBA" id="ARBA00022603"/>
    </source>
</evidence>
<evidence type="ECO:0000313" key="5">
    <source>
        <dbReference type="Proteomes" id="UP000051913"/>
    </source>
</evidence>
<protein>
    <submittedName>
        <fullName evidence="4">Methyltransferase type 12</fullName>
    </submittedName>
</protein>
<feature type="domain" description="Methyltransferase" evidence="3">
    <location>
        <begin position="45"/>
        <end position="138"/>
    </location>
</feature>
<organism evidence="4 5">
    <name type="scientific">Bradyrhizobium valentinum</name>
    <dbReference type="NCBI Taxonomy" id="1518501"/>
    <lineage>
        <taxon>Bacteria</taxon>
        <taxon>Pseudomonadati</taxon>
        <taxon>Pseudomonadota</taxon>
        <taxon>Alphaproteobacteria</taxon>
        <taxon>Hyphomicrobiales</taxon>
        <taxon>Nitrobacteraceae</taxon>
        <taxon>Bradyrhizobium</taxon>
    </lineage>
</organism>
<dbReference type="Pfam" id="PF13649">
    <property type="entry name" value="Methyltransf_25"/>
    <property type="match status" value="1"/>
</dbReference>
<comment type="caution">
    <text evidence="4">The sequence shown here is derived from an EMBL/GenBank/DDBJ whole genome shotgun (WGS) entry which is preliminary data.</text>
</comment>
<dbReference type="InterPro" id="IPR029063">
    <property type="entry name" value="SAM-dependent_MTases_sf"/>
</dbReference>